<dbReference type="AlphaFoldDB" id="A0A1B6I2E6"/>
<protein>
    <submittedName>
        <fullName evidence="1">Uncharacterized protein</fullName>
    </submittedName>
</protein>
<organism evidence="1">
    <name type="scientific">Homalodisca liturata</name>
    <dbReference type="NCBI Taxonomy" id="320908"/>
    <lineage>
        <taxon>Eukaryota</taxon>
        <taxon>Metazoa</taxon>
        <taxon>Ecdysozoa</taxon>
        <taxon>Arthropoda</taxon>
        <taxon>Hexapoda</taxon>
        <taxon>Insecta</taxon>
        <taxon>Pterygota</taxon>
        <taxon>Neoptera</taxon>
        <taxon>Paraneoptera</taxon>
        <taxon>Hemiptera</taxon>
        <taxon>Auchenorrhyncha</taxon>
        <taxon>Membracoidea</taxon>
        <taxon>Cicadellidae</taxon>
        <taxon>Cicadellinae</taxon>
        <taxon>Proconiini</taxon>
        <taxon>Homalodisca</taxon>
    </lineage>
</organism>
<accession>A0A1B6I2E6</accession>
<proteinExistence type="predicted"/>
<evidence type="ECO:0000313" key="1">
    <source>
        <dbReference type="EMBL" id="JAS81102.1"/>
    </source>
</evidence>
<sequence>MIITKGHLSKLMAPNSTERHLKAPADTAGMDCQANQLHNQMEWSLCFHQLSNNPQPTDDVQGSPVSLSDDFPSPLAVTLPSRTSTPHVLPFHIEVGFLKESSSFGF</sequence>
<reference evidence="1" key="1">
    <citation type="submission" date="2015-11" db="EMBL/GenBank/DDBJ databases">
        <title>De novo transcriptome assembly of four potential Pierce s Disease insect vectors from Arizona vineyards.</title>
        <authorList>
            <person name="Tassone E.E."/>
        </authorList>
    </citation>
    <scope>NUCLEOTIDE SEQUENCE</scope>
</reference>
<gene>
    <name evidence="1" type="ORF">g.2076</name>
</gene>
<name>A0A1B6I2E6_9HEMI</name>
<dbReference type="EMBL" id="GECU01026604">
    <property type="protein sequence ID" value="JAS81102.1"/>
    <property type="molecule type" value="Transcribed_RNA"/>
</dbReference>